<accession>A0AA38UL67</accession>
<evidence type="ECO:0000313" key="11">
    <source>
        <dbReference type="Proteomes" id="UP001163846"/>
    </source>
</evidence>
<name>A0AA38UL67_9AGAR</name>
<dbReference type="CDD" id="cd00043">
    <property type="entry name" value="CYCLIN_SF"/>
    <property type="match status" value="1"/>
</dbReference>
<evidence type="ECO:0000256" key="9">
    <source>
        <dbReference type="SAM" id="MobiDB-lite"/>
    </source>
</evidence>
<feature type="region of interest" description="Disordered" evidence="9">
    <location>
        <begin position="364"/>
        <end position="386"/>
    </location>
</feature>
<dbReference type="GO" id="GO:0000995">
    <property type="term" value="F:RNA polymerase III general transcription initiation factor activity"/>
    <property type="evidence" value="ECO:0007669"/>
    <property type="project" value="TreeGrafter"/>
</dbReference>
<evidence type="ECO:0000256" key="5">
    <source>
        <dbReference type="ARBA" id="ARBA00022833"/>
    </source>
</evidence>
<dbReference type="InterPro" id="IPR036915">
    <property type="entry name" value="Cyclin-like_sf"/>
</dbReference>
<dbReference type="SUPFAM" id="SSF47954">
    <property type="entry name" value="Cyclin-like"/>
    <property type="match status" value="1"/>
</dbReference>
<dbReference type="GO" id="GO:0008270">
    <property type="term" value="F:zinc ion binding"/>
    <property type="evidence" value="ECO:0007669"/>
    <property type="project" value="UniProtKB-KW"/>
</dbReference>
<evidence type="ECO:0000256" key="6">
    <source>
        <dbReference type="ARBA" id="ARBA00023015"/>
    </source>
</evidence>
<proteinExistence type="inferred from homology"/>
<evidence type="ECO:0000256" key="8">
    <source>
        <dbReference type="ARBA" id="ARBA00023242"/>
    </source>
</evidence>
<dbReference type="EMBL" id="MU805939">
    <property type="protein sequence ID" value="KAJ3845279.1"/>
    <property type="molecule type" value="Genomic_DNA"/>
</dbReference>
<gene>
    <name evidence="10" type="ORF">F5878DRAFT_599854</name>
</gene>
<keyword evidence="7" id="KW-0804">Transcription</keyword>
<sequence>MSRCSECGGSVLWNEDASSNICTTCGTLTDPSQRVLADNGDQVDSQYFNPYAPNTLKHLRGGSSWALTGQSKEARIKNNTLTMHEFIKSMTLTLSVSGLSPRVCNLFDQAMRTTQFKWGTKAKAVAGACLSIALRESGRPDYLKDIAFLVEQTDVNLKRTLSSVLSALNLPLPSSNPAQFLITLQSHLQSILQSPVETCGINVSLWSELKLLSIHQAVETSRLFIDVLSRSTFETSLIRCSPAATACAIFIMSLETEKRGPLSCLAAICTCFADLCTVAKVAVMKRYQTLNEEVSRWIKEVEWLDSYPKTSQRTKVSKRLICARGLKDVLNWRTSLLENSFETGGKPNLTPQMNNSEYVLDIEQPSSQDIPSSDDEDLQSSRKRRRVHSAITTGTHFLLNPLGASSSRQTSTTFTSCHLQGVSPSLKRDSPESSMTYSYLLSCASFSDTRVLPSRLQQLSIARGGADVVHDDELLAEGEWEAIQRTPEEMRHLEQRWRDDGVLDAIEKARSLQQLGTRKRKAKEFQGEPSPDMVRHSASKRIDLEALSSFMLDSDEGYGQVFDLNASELLGLEMFDDDMDDKGSDDETIVYNEGNEAGAFHAASEPGIGDEITVDDWRPPSPGLANPLDDYYL</sequence>
<comment type="subcellular location">
    <subcellularLocation>
        <location evidence="1">Nucleus</location>
    </subcellularLocation>
</comment>
<evidence type="ECO:0000256" key="2">
    <source>
        <dbReference type="ARBA" id="ARBA00010857"/>
    </source>
</evidence>
<dbReference type="GO" id="GO:0005634">
    <property type="term" value="C:nucleus"/>
    <property type="evidence" value="ECO:0007669"/>
    <property type="project" value="UniProtKB-SubCell"/>
</dbReference>
<organism evidence="10 11">
    <name type="scientific">Lentinula raphanica</name>
    <dbReference type="NCBI Taxonomy" id="153919"/>
    <lineage>
        <taxon>Eukaryota</taxon>
        <taxon>Fungi</taxon>
        <taxon>Dikarya</taxon>
        <taxon>Basidiomycota</taxon>
        <taxon>Agaricomycotina</taxon>
        <taxon>Agaricomycetes</taxon>
        <taxon>Agaricomycetidae</taxon>
        <taxon>Agaricales</taxon>
        <taxon>Marasmiineae</taxon>
        <taxon>Omphalotaceae</taxon>
        <taxon>Lentinula</taxon>
    </lineage>
</organism>
<dbReference type="AlphaFoldDB" id="A0AA38UL67"/>
<feature type="region of interest" description="Disordered" evidence="9">
    <location>
        <begin position="600"/>
        <end position="633"/>
    </location>
</feature>
<dbReference type="InterPro" id="IPR000812">
    <property type="entry name" value="TFIIB"/>
</dbReference>
<comment type="caution">
    <text evidence="10">The sequence shown here is derived from an EMBL/GenBank/DDBJ whole genome shotgun (WGS) entry which is preliminary data.</text>
</comment>
<dbReference type="PANTHER" id="PTHR11618:SF4">
    <property type="entry name" value="TRANSCRIPTION FACTOR IIIB 90 KDA SUBUNIT"/>
    <property type="match status" value="1"/>
</dbReference>
<dbReference type="GO" id="GO:0001006">
    <property type="term" value="F:RNA polymerase III type 3 promoter sequence-specific DNA binding"/>
    <property type="evidence" value="ECO:0007669"/>
    <property type="project" value="TreeGrafter"/>
</dbReference>
<keyword evidence="4" id="KW-0863">Zinc-finger</keyword>
<dbReference type="GO" id="GO:0070897">
    <property type="term" value="P:transcription preinitiation complex assembly"/>
    <property type="evidence" value="ECO:0007669"/>
    <property type="project" value="InterPro"/>
</dbReference>
<keyword evidence="6" id="KW-0805">Transcription regulation</keyword>
<dbReference type="GO" id="GO:0000126">
    <property type="term" value="C:transcription factor TFIIIB complex"/>
    <property type="evidence" value="ECO:0007669"/>
    <property type="project" value="TreeGrafter"/>
</dbReference>
<evidence type="ECO:0000256" key="3">
    <source>
        <dbReference type="ARBA" id="ARBA00022723"/>
    </source>
</evidence>
<dbReference type="GO" id="GO:0097550">
    <property type="term" value="C:transcription preinitiation complex"/>
    <property type="evidence" value="ECO:0007669"/>
    <property type="project" value="TreeGrafter"/>
</dbReference>
<keyword evidence="3" id="KW-0479">Metal-binding</keyword>
<keyword evidence="5" id="KW-0862">Zinc</keyword>
<protein>
    <recommendedName>
        <fullName evidence="12">TFIIB-type domain-containing protein</fullName>
    </recommendedName>
</protein>
<keyword evidence="8" id="KW-0539">Nucleus</keyword>
<evidence type="ECO:0000313" key="10">
    <source>
        <dbReference type="EMBL" id="KAJ3845279.1"/>
    </source>
</evidence>
<reference evidence="10" key="1">
    <citation type="submission" date="2022-08" db="EMBL/GenBank/DDBJ databases">
        <authorList>
            <consortium name="DOE Joint Genome Institute"/>
            <person name="Min B."/>
            <person name="Riley R."/>
            <person name="Sierra-Patev S."/>
            <person name="Naranjo-Ortiz M."/>
            <person name="Looney B."/>
            <person name="Konkel Z."/>
            <person name="Slot J.C."/>
            <person name="Sakamoto Y."/>
            <person name="Steenwyk J.L."/>
            <person name="Rokas A."/>
            <person name="Carro J."/>
            <person name="Camarero S."/>
            <person name="Ferreira P."/>
            <person name="Molpeceres G."/>
            <person name="Ruiz-Duenas F.J."/>
            <person name="Serrano A."/>
            <person name="Henrissat B."/>
            <person name="Drula E."/>
            <person name="Hughes K.W."/>
            <person name="Mata J.L."/>
            <person name="Ishikawa N.K."/>
            <person name="Vargas-Isla R."/>
            <person name="Ushijima S."/>
            <person name="Smith C.A."/>
            <person name="Ahrendt S."/>
            <person name="Andreopoulos W."/>
            <person name="He G."/>
            <person name="Labutti K."/>
            <person name="Lipzen A."/>
            <person name="Ng V."/>
            <person name="Sandor L."/>
            <person name="Barry K."/>
            <person name="Martinez A.T."/>
            <person name="Xiao Y."/>
            <person name="Gibbons J.G."/>
            <person name="Terashima K."/>
            <person name="Hibbett D.S."/>
            <person name="Grigoriev I.V."/>
        </authorList>
    </citation>
    <scope>NUCLEOTIDE SEQUENCE</scope>
    <source>
        <strain evidence="10">TFB9207</strain>
    </source>
</reference>
<comment type="similarity">
    <text evidence="2">Belongs to the TFIIB family.</text>
</comment>
<evidence type="ECO:0008006" key="12">
    <source>
        <dbReference type="Google" id="ProtNLM"/>
    </source>
</evidence>
<dbReference type="Proteomes" id="UP001163846">
    <property type="component" value="Unassembled WGS sequence"/>
</dbReference>
<keyword evidence="11" id="KW-1185">Reference proteome</keyword>
<evidence type="ECO:0000256" key="7">
    <source>
        <dbReference type="ARBA" id="ARBA00023163"/>
    </source>
</evidence>
<evidence type="ECO:0000256" key="1">
    <source>
        <dbReference type="ARBA" id="ARBA00004123"/>
    </source>
</evidence>
<dbReference type="PANTHER" id="PTHR11618">
    <property type="entry name" value="TRANSCRIPTION INITIATION FACTOR IIB-RELATED"/>
    <property type="match status" value="1"/>
</dbReference>
<evidence type="ECO:0000256" key="4">
    <source>
        <dbReference type="ARBA" id="ARBA00022771"/>
    </source>
</evidence>
<dbReference type="Gene3D" id="1.10.472.170">
    <property type="match status" value="1"/>
</dbReference>